<proteinExistence type="predicted"/>
<dbReference type="EMBL" id="JAARXV010000011">
    <property type="protein sequence ID" value="MBC2143612.1"/>
    <property type="molecule type" value="Genomic_DNA"/>
</dbReference>
<sequence>MEGALYGKDYILVSLVCIFGRNSLCFERSEWDGVVQMDGGRILMGGKFLCGGRTLLEGLHTRFARMHIWAVIRFAQTAQTKTRS</sequence>
<organism evidence="1 2">
    <name type="scientific">Listeria innocua</name>
    <dbReference type="NCBI Taxonomy" id="1642"/>
    <lineage>
        <taxon>Bacteria</taxon>
        <taxon>Bacillati</taxon>
        <taxon>Bacillota</taxon>
        <taxon>Bacilli</taxon>
        <taxon>Bacillales</taxon>
        <taxon>Listeriaceae</taxon>
        <taxon>Listeria</taxon>
    </lineage>
</organism>
<gene>
    <name evidence="1" type="ORF">HCA89_14955</name>
</gene>
<dbReference type="AlphaFoldDB" id="A0AB73HBQ5"/>
<name>A0AB73HBQ5_LISIO</name>
<reference evidence="1 2" key="1">
    <citation type="submission" date="2020-03" db="EMBL/GenBank/DDBJ databases">
        <title>Soil Listeria distribution.</title>
        <authorList>
            <person name="Liao J."/>
            <person name="Wiedmann M."/>
        </authorList>
    </citation>
    <scope>NUCLEOTIDE SEQUENCE [LARGE SCALE GENOMIC DNA]</scope>
    <source>
        <strain evidence="1 2">FSL L7-0297</strain>
    </source>
</reference>
<dbReference type="Proteomes" id="UP000552309">
    <property type="component" value="Unassembled WGS sequence"/>
</dbReference>
<comment type="caution">
    <text evidence="1">The sequence shown here is derived from an EMBL/GenBank/DDBJ whole genome shotgun (WGS) entry which is preliminary data.</text>
</comment>
<evidence type="ECO:0000313" key="2">
    <source>
        <dbReference type="Proteomes" id="UP000552309"/>
    </source>
</evidence>
<protein>
    <submittedName>
        <fullName evidence="1">Uncharacterized protein</fullName>
    </submittedName>
</protein>
<accession>A0AB73HBQ5</accession>
<evidence type="ECO:0000313" key="1">
    <source>
        <dbReference type="EMBL" id="MBC2143612.1"/>
    </source>
</evidence>